<dbReference type="WBParaSite" id="PDA_v2.g11992.t1">
    <property type="protein sequence ID" value="PDA_v2.g11992.t1"/>
    <property type="gene ID" value="PDA_v2.g11992"/>
</dbReference>
<evidence type="ECO:0000256" key="1">
    <source>
        <dbReference type="SAM" id="MobiDB-lite"/>
    </source>
</evidence>
<organism evidence="2 3">
    <name type="scientific">Panagrolaimus davidi</name>
    <dbReference type="NCBI Taxonomy" id="227884"/>
    <lineage>
        <taxon>Eukaryota</taxon>
        <taxon>Metazoa</taxon>
        <taxon>Ecdysozoa</taxon>
        <taxon>Nematoda</taxon>
        <taxon>Chromadorea</taxon>
        <taxon>Rhabditida</taxon>
        <taxon>Tylenchina</taxon>
        <taxon>Panagrolaimomorpha</taxon>
        <taxon>Panagrolaimoidea</taxon>
        <taxon>Panagrolaimidae</taxon>
        <taxon>Panagrolaimus</taxon>
    </lineage>
</organism>
<accession>A0A914P3X2</accession>
<dbReference type="AlphaFoldDB" id="A0A914P3X2"/>
<reference evidence="3" key="1">
    <citation type="submission" date="2022-11" db="UniProtKB">
        <authorList>
            <consortium name="WormBaseParasite"/>
        </authorList>
    </citation>
    <scope>IDENTIFICATION</scope>
</reference>
<feature type="region of interest" description="Disordered" evidence="1">
    <location>
        <begin position="1"/>
        <end position="48"/>
    </location>
</feature>
<evidence type="ECO:0000313" key="3">
    <source>
        <dbReference type="WBParaSite" id="PDA_v2.g11992.t1"/>
    </source>
</evidence>
<feature type="compositionally biased region" description="Low complexity" evidence="1">
    <location>
        <begin position="35"/>
        <end position="44"/>
    </location>
</feature>
<feature type="compositionally biased region" description="Polar residues" evidence="1">
    <location>
        <begin position="10"/>
        <end position="23"/>
    </location>
</feature>
<dbReference type="Proteomes" id="UP000887578">
    <property type="component" value="Unplaced"/>
</dbReference>
<keyword evidence="2" id="KW-1185">Reference proteome</keyword>
<sequence>MMEEDDPFITYQSLNDCPEQQESLMDANDSDGSESDSSSSSIGRENSDDSLFEMLSSVGFSIKKNQKKKRVTFKTMVKVFHFESAELAEKYAIQEAEKQRQAKIAEESKSFVSGVKFFVGNNFDNDDDDY</sequence>
<protein>
    <submittedName>
        <fullName evidence="3">Uncharacterized protein</fullName>
    </submittedName>
</protein>
<name>A0A914P3X2_9BILA</name>
<proteinExistence type="predicted"/>
<evidence type="ECO:0000313" key="2">
    <source>
        <dbReference type="Proteomes" id="UP000887578"/>
    </source>
</evidence>